<feature type="transmembrane region" description="Helical" evidence="1">
    <location>
        <begin position="29"/>
        <end position="50"/>
    </location>
</feature>
<proteinExistence type="predicted"/>
<evidence type="ECO:0000313" key="3">
    <source>
        <dbReference type="Proteomes" id="UP001596099"/>
    </source>
</evidence>
<feature type="transmembrane region" description="Helical" evidence="1">
    <location>
        <begin position="56"/>
        <end position="78"/>
    </location>
</feature>
<comment type="caution">
    <text evidence="2">The sequence shown here is derived from an EMBL/GenBank/DDBJ whole genome shotgun (WGS) entry which is preliminary data.</text>
</comment>
<evidence type="ECO:0000256" key="1">
    <source>
        <dbReference type="SAM" id="Phobius"/>
    </source>
</evidence>
<keyword evidence="1" id="KW-0812">Transmembrane</keyword>
<gene>
    <name evidence="2" type="ORF">ACFPYI_11325</name>
</gene>
<accession>A0ABD5RNL3</accession>
<dbReference type="AlphaFoldDB" id="A0ABD5RNL3"/>
<keyword evidence="1" id="KW-1133">Transmembrane helix</keyword>
<keyword evidence="3" id="KW-1185">Reference proteome</keyword>
<sequence>MSAPISLSVAVGSERGTAFERRVVVPGQVVAAALRLLQLLAVLLVLVVALAVVPPVFVGIVALALLFTLPAVVATLFARWAGRL</sequence>
<organism evidence="2 3">
    <name type="scientific">Halomarina salina</name>
    <dbReference type="NCBI Taxonomy" id="1872699"/>
    <lineage>
        <taxon>Archaea</taxon>
        <taxon>Methanobacteriati</taxon>
        <taxon>Methanobacteriota</taxon>
        <taxon>Stenosarchaea group</taxon>
        <taxon>Halobacteria</taxon>
        <taxon>Halobacteriales</taxon>
        <taxon>Natronomonadaceae</taxon>
        <taxon>Halomarina</taxon>
    </lineage>
</organism>
<keyword evidence="1" id="KW-0472">Membrane</keyword>
<reference evidence="2 3" key="1">
    <citation type="journal article" date="2019" name="Int. J. Syst. Evol. Microbiol.">
        <title>The Global Catalogue of Microorganisms (GCM) 10K type strain sequencing project: providing services to taxonomists for standard genome sequencing and annotation.</title>
        <authorList>
            <consortium name="The Broad Institute Genomics Platform"/>
            <consortium name="The Broad Institute Genome Sequencing Center for Infectious Disease"/>
            <person name="Wu L."/>
            <person name="Ma J."/>
        </authorList>
    </citation>
    <scope>NUCLEOTIDE SEQUENCE [LARGE SCALE GENOMIC DNA]</scope>
    <source>
        <strain evidence="2 3">CGMCC 1.12543</strain>
    </source>
</reference>
<dbReference type="RefSeq" id="WP_247414802.1">
    <property type="nucleotide sequence ID" value="NZ_JALLGW010000001.1"/>
</dbReference>
<protein>
    <submittedName>
        <fullName evidence="2">Uncharacterized protein</fullName>
    </submittedName>
</protein>
<name>A0ABD5RNL3_9EURY</name>
<dbReference type="EMBL" id="JBHSQH010000001">
    <property type="protein sequence ID" value="MFC5971923.1"/>
    <property type="molecule type" value="Genomic_DNA"/>
</dbReference>
<evidence type="ECO:0000313" key="2">
    <source>
        <dbReference type="EMBL" id="MFC5971923.1"/>
    </source>
</evidence>
<dbReference type="Proteomes" id="UP001596099">
    <property type="component" value="Unassembled WGS sequence"/>
</dbReference>